<keyword evidence="1 9" id="KW-0808">Transferase</keyword>
<dbReference type="SUPFAM" id="SSF81301">
    <property type="entry name" value="Nucleotidyltransferase"/>
    <property type="match status" value="1"/>
</dbReference>
<dbReference type="GO" id="GO:0046872">
    <property type="term" value="F:metal ion binding"/>
    <property type="evidence" value="ECO:0007669"/>
    <property type="project" value="UniProtKB-KW"/>
</dbReference>
<dbReference type="InterPro" id="IPR050124">
    <property type="entry name" value="tRNA_CCA-adding_enzyme"/>
</dbReference>
<comment type="caution">
    <text evidence="12">The sequence shown here is derived from an EMBL/GenBank/DDBJ whole genome shotgun (WGS) entry which is preliminary data.</text>
</comment>
<evidence type="ECO:0000256" key="2">
    <source>
        <dbReference type="ARBA" id="ARBA00022694"/>
    </source>
</evidence>
<dbReference type="SUPFAM" id="SSF81891">
    <property type="entry name" value="Poly A polymerase C-terminal region-like"/>
    <property type="match status" value="1"/>
</dbReference>
<dbReference type="EMBL" id="PCRM01000010">
    <property type="protein sequence ID" value="PIP21887.1"/>
    <property type="molecule type" value="Genomic_DNA"/>
</dbReference>
<dbReference type="Pfam" id="PF01743">
    <property type="entry name" value="PolyA_pol"/>
    <property type="match status" value="1"/>
</dbReference>
<evidence type="ECO:0000259" key="10">
    <source>
        <dbReference type="Pfam" id="PF01743"/>
    </source>
</evidence>
<keyword evidence="8 9" id="KW-0694">RNA-binding</keyword>
<dbReference type="GO" id="GO:0005524">
    <property type="term" value="F:ATP binding"/>
    <property type="evidence" value="ECO:0007669"/>
    <property type="project" value="UniProtKB-KW"/>
</dbReference>
<protein>
    <recommendedName>
        <fullName evidence="14">HD domain-containing protein</fullName>
    </recommendedName>
</protein>
<evidence type="ECO:0000256" key="3">
    <source>
        <dbReference type="ARBA" id="ARBA00022695"/>
    </source>
</evidence>
<dbReference type="GO" id="GO:0008033">
    <property type="term" value="P:tRNA processing"/>
    <property type="evidence" value="ECO:0007669"/>
    <property type="project" value="UniProtKB-KW"/>
</dbReference>
<feature type="domain" description="HD" evidence="11">
    <location>
        <begin position="316"/>
        <end position="392"/>
    </location>
</feature>
<keyword evidence="6" id="KW-0067">ATP-binding</keyword>
<dbReference type="GO" id="GO:0003723">
    <property type="term" value="F:RNA binding"/>
    <property type="evidence" value="ECO:0007669"/>
    <property type="project" value="UniProtKB-KW"/>
</dbReference>
<dbReference type="AlphaFoldDB" id="A0A2G9YRM2"/>
<proteinExistence type="inferred from homology"/>
<dbReference type="InterPro" id="IPR003607">
    <property type="entry name" value="HD/PDEase_dom"/>
</dbReference>
<dbReference type="CDD" id="cd05398">
    <property type="entry name" value="NT_ClassII-CCAase"/>
    <property type="match status" value="1"/>
</dbReference>
<evidence type="ECO:0000313" key="13">
    <source>
        <dbReference type="Proteomes" id="UP000231567"/>
    </source>
</evidence>
<dbReference type="InterPro" id="IPR043519">
    <property type="entry name" value="NT_sf"/>
</dbReference>
<keyword evidence="5" id="KW-0547">Nucleotide-binding</keyword>
<dbReference type="CDD" id="cd00077">
    <property type="entry name" value="HDc"/>
    <property type="match status" value="1"/>
</dbReference>
<name>A0A2G9YRM2_9BACT</name>
<evidence type="ECO:0000256" key="7">
    <source>
        <dbReference type="ARBA" id="ARBA00022842"/>
    </source>
</evidence>
<keyword evidence="2" id="KW-0819">tRNA processing</keyword>
<dbReference type="PANTHER" id="PTHR47545:SF1">
    <property type="entry name" value="MULTIFUNCTIONAL CCA PROTEIN"/>
    <property type="match status" value="1"/>
</dbReference>
<gene>
    <name evidence="12" type="ORF">COX39_00535</name>
</gene>
<dbReference type="InterPro" id="IPR002646">
    <property type="entry name" value="PolA_pol_head_dom"/>
</dbReference>
<comment type="similarity">
    <text evidence="9">Belongs to the tRNA nucleotidyltransferase/poly(A) polymerase family.</text>
</comment>
<evidence type="ECO:0000256" key="9">
    <source>
        <dbReference type="RuleBase" id="RU003953"/>
    </source>
</evidence>
<sequence>MFLNEMSPGQGEEMTSKDVAENRLETFLAEASEDKAFAFAFEIPKELPDAKVYLVGGAVRDLLLGKEAKDFDFIITGVPKAQLESYLGKLGKIAAVESRAFGVFKFVPKDTKLKEPYDVALPRTEHWTGLGYKDVQVASTHNLPVEEDLRRRDFTINAMAVDMLSGKLVDEFGGLGDLENKIVRAVGEPGERFLEDPSRMLRAIRIACQMRFEIEKETWRTIKDNITEINQVYSEKGQEKTRVASEVMGKEFLRSLQADPVRTVKLLDEAGALPLLLPEVSACKGVPQPPQFHGEGDVFEHTLIGLEKLPKNCSLEVKLAMLFHDIGKPDTITQPVDETDRLRFNEHDRLGAEMTEKIINRLKLFDLDFQEVPFLVKNHMIAVSGSVEKMKWTTLEKYFLKNKKWGDNLLILSQADVSATIPASGKPDFTAYERLEQKIEEVKHKLKFEVTPPKDLLTGNEIMAELNIAEGPQIGQFKAQLREQQLAGKIKDRAAALKALKLIWLQLQTGLDKNTK</sequence>
<keyword evidence="3" id="KW-0548">Nucleotidyltransferase</keyword>
<dbReference type="GO" id="GO:0016779">
    <property type="term" value="F:nucleotidyltransferase activity"/>
    <property type="evidence" value="ECO:0007669"/>
    <property type="project" value="UniProtKB-KW"/>
</dbReference>
<organism evidence="12 13">
    <name type="scientific">Candidatus Nealsonbacteria bacterium CG23_combo_of_CG06-09_8_20_14_all_40_13</name>
    <dbReference type="NCBI Taxonomy" id="1974724"/>
    <lineage>
        <taxon>Bacteria</taxon>
        <taxon>Candidatus Nealsoniibacteriota</taxon>
    </lineage>
</organism>
<keyword evidence="4" id="KW-0479">Metal-binding</keyword>
<dbReference type="PANTHER" id="PTHR47545">
    <property type="entry name" value="MULTIFUNCTIONAL CCA PROTEIN"/>
    <property type="match status" value="1"/>
</dbReference>
<evidence type="ECO:0000313" key="12">
    <source>
        <dbReference type="EMBL" id="PIP21887.1"/>
    </source>
</evidence>
<dbReference type="Gene3D" id="3.30.460.10">
    <property type="entry name" value="Beta Polymerase, domain 2"/>
    <property type="match status" value="1"/>
</dbReference>
<dbReference type="Gene3D" id="1.10.3090.10">
    <property type="entry name" value="cca-adding enzyme, domain 2"/>
    <property type="match status" value="1"/>
</dbReference>
<dbReference type="Proteomes" id="UP000231567">
    <property type="component" value="Unassembled WGS sequence"/>
</dbReference>
<evidence type="ECO:0000256" key="4">
    <source>
        <dbReference type="ARBA" id="ARBA00022723"/>
    </source>
</evidence>
<evidence type="ECO:0000256" key="5">
    <source>
        <dbReference type="ARBA" id="ARBA00022741"/>
    </source>
</evidence>
<dbReference type="InterPro" id="IPR006674">
    <property type="entry name" value="HD_domain"/>
</dbReference>
<dbReference type="Pfam" id="PF01966">
    <property type="entry name" value="HD"/>
    <property type="match status" value="1"/>
</dbReference>
<evidence type="ECO:0000259" key="11">
    <source>
        <dbReference type="Pfam" id="PF01966"/>
    </source>
</evidence>
<evidence type="ECO:0000256" key="8">
    <source>
        <dbReference type="ARBA" id="ARBA00022884"/>
    </source>
</evidence>
<reference evidence="12 13" key="1">
    <citation type="submission" date="2017-09" db="EMBL/GenBank/DDBJ databases">
        <title>Depth-based differentiation of microbial function through sediment-hosted aquifers and enrichment of novel symbionts in the deep terrestrial subsurface.</title>
        <authorList>
            <person name="Probst A.J."/>
            <person name="Ladd B."/>
            <person name="Jarett J.K."/>
            <person name="Geller-Mcgrath D.E."/>
            <person name="Sieber C.M."/>
            <person name="Emerson J.B."/>
            <person name="Anantharaman K."/>
            <person name="Thomas B.C."/>
            <person name="Malmstrom R."/>
            <person name="Stieglmeier M."/>
            <person name="Klingl A."/>
            <person name="Woyke T."/>
            <person name="Ryan C.M."/>
            <person name="Banfield J.F."/>
        </authorList>
    </citation>
    <scope>NUCLEOTIDE SEQUENCE [LARGE SCALE GENOMIC DNA]</scope>
    <source>
        <strain evidence="12">CG23_combo_of_CG06-09_8_20_14_all_40_13</strain>
    </source>
</reference>
<accession>A0A2G9YRM2</accession>
<evidence type="ECO:0000256" key="1">
    <source>
        <dbReference type="ARBA" id="ARBA00022679"/>
    </source>
</evidence>
<evidence type="ECO:0008006" key="14">
    <source>
        <dbReference type="Google" id="ProtNLM"/>
    </source>
</evidence>
<feature type="domain" description="Poly A polymerase head" evidence="10">
    <location>
        <begin position="52"/>
        <end position="184"/>
    </location>
</feature>
<evidence type="ECO:0000256" key="6">
    <source>
        <dbReference type="ARBA" id="ARBA00022840"/>
    </source>
</evidence>
<keyword evidence="7" id="KW-0460">Magnesium</keyword>